<dbReference type="InterPro" id="IPR055212">
    <property type="entry name" value="KH-I_PNO1_first"/>
</dbReference>
<evidence type="ECO:0000256" key="4">
    <source>
        <dbReference type="ARBA" id="ARBA00023242"/>
    </source>
</evidence>
<evidence type="ECO:0000313" key="9">
    <source>
        <dbReference type="Proteomes" id="UP000274131"/>
    </source>
</evidence>
<dbReference type="STRING" id="51028.A0A0N4VRC9"/>
<keyword evidence="9" id="KW-1185">Reference proteome</keyword>
<dbReference type="GO" id="GO:0003723">
    <property type="term" value="F:RNA binding"/>
    <property type="evidence" value="ECO:0007669"/>
    <property type="project" value="UniProtKB-KW"/>
</dbReference>
<dbReference type="PANTHER" id="PTHR12826:SF13">
    <property type="entry name" value="RNA-BINDING PROTEIN PNO1"/>
    <property type="match status" value="1"/>
</dbReference>
<evidence type="ECO:0000313" key="8">
    <source>
        <dbReference type="EMBL" id="VDD97974.1"/>
    </source>
</evidence>
<comment type="subcellular location">
    <subcellularLocation>
        <location evidence="1">Nucleus</location>
        <location evidence="1">Nucleolus</location>
    </subcellularLocation>
</comment>
<evidence type="ECO:0000256" key="3">
    <source>
        <dbReference type="ARBA" id="ARBA00022884"/>
    </source>
</evidence>
<organism evidence="10">
    <name type="scientific">Enterobius vermicularis</name>
    <name type="common">Human pinworm</name>
    <dbReference type="NCBI Taxonomy" id="51028"/>
    <lineage>
        <taxon>Eukaryota</taxon>
        <taxon>Metazoa</taxon>
        <taxon>Ecdysozoa</taxon>
        <taxon>Nematoda</taxon>
        <taxon>Chromadorea</taxon>
        <taxon>Rhabditida</taxon>
        <taxon>Spirurina</taxon>
        <taxon>Oxyuridomorpha</taxon>
        <taxon>Oxyuroidea</taxon>
        <taxon>Oxyuridae</taxon>
        <taxon>Enterobius</taxon>
    </lineage>
</organism>
<proteinExistence type="inferred from homology"/>
<gene>
    <name evidence="8" type="ORF">EVEC_LOCUS12725</name>
</gene>
<comment type="similarity">
    <text evidence="2">Belongs to the PNO1 family.</text>
</comment>
<protein>
    <recommendedName>
        <fullName evidence="5">RNA-binding protein pno-1</fullName>
    </recommendedName>
</protein>
<evidence type="ECO:0000256" key="5">
    <source>
        <dbReference type="ARBA" id="ARBA00073789"/>
    </source>
</evidence>
<evidence type="ECO:0000256" key="1">
    <source>
        <dbReference type="ARBA" id="ARBA00004604"/>
    </source>
</evidence>
<dbReference type="CDD" id="cd22391">
    <property type="entry name" value="KH-I_PNO1_rpt1"/>
    <property type="match status" value="1"/>
</dbReference>
<feature type="compositionally biased region" description="Basic and acidic residues" evidence="6">
    <location>
        <begin position="30"/>
        <end position="42"/>
    </location>
</feature>
<feature type="domain" description="PNO1 second type I KH" evidence="7">
    <location>
        <begin position="131"/>
        <end position="214"/>
    </location>
</feature>
<feature type="region of interest" description="Disordered" evidence="6">
    <location>
        <begin position="1"/>
        <end position="42"/>
    </location>
</feature>
<feature type="compositionally biased region" description="Basic residues" evidence="6">
    <location>
        <begin position="1"/>
        <end position="12"/>
    </location>
</feature>
<evidence type="ECO:0000256" key="6">
    <source>
        <dbReference type="SAM" id="MobiDB-lite"/>
    </source>
</evidence>
<dbReference type="Gene3D" id="3.30.1370.10">
    <property type="entry name" value="K Homology domain, type 1"/>
    <property type="match status" value="1"/>
</dbReference>
<dbReference type="OrthoDB" id="1932641at2759"/>
<dbReference type="Pfam" id="PF22891">
    <property type="entry name" value="KH_PNO1_2nd"/>
    <property type="match status" value="1"/>
</dbReference>
<dbReference type="Proteomes" id="UP000274131">
    <property type="component" value="Unassembled WGS sequence"/>
</dbReference>
<reference evidence="10" key="1">
    <citation type="submission" date="2017-02" db="UniProtKB">
        <authorList>
            <consortium name="WormBaseParasite"/>
        </authorList>
    </citation>
    <scope>IDENTIFICATION</scope>
</reference>
<dbReference type="AlphaFoldDB" id="A0A0N4VRC9"/>
<dbReference type="WBParaSite" id="EVEC_0001359401-mRNA-1">
    <property type="protein sequence ID" value="EVEC_0001359401-mRNA-1"/>
    <property type="gene ID" value="EVEC_0001359401"/>
</dbReference>
<dbReference type="GO" id="GO:0005730">
    <property type="term" value="C:nucleolus"/>
    <property type="evidence" value="ECO:0007669"/>
    <property type="project" value="UniProtKB-SubCell"/>
</dbReference>
<evidence type="ECO:0000259" key="7">
    <source>
        <dbReference type="Pfam" id="PF22891"/>
    </source>
</evidence>
<dbReference type="SUPFAM" id="SSF54791">
    <property type="entry name" value="Eukaryotic type KH-domain (KH-domain type I)"/>
    <property type="match status" value="1"/>
</dbReference>
<dbReference type="PANTHER" id="PTHR12826">
    <property type="entry name" value="RIBONUCLEASE Y"/>
    <property type="match status" value="1"/>
</dbReference>
<evidence type="ECO:0000313" key="10">
    <source>
        <dbReference type="WBParaSite" id="EVEC_0001359401-mRNA-1"/>
    </source>
</evidence>
<sequence>MDNSVRNRKRALKKNDESNDVEMVDNSSEGPKKEKRKYEAKGEMRKIPIPPHRYSPLKENWIKILTPLVKNLHLQVRFNLKSRNVELRNADDSNDLTHLQKGADFVRAFALGFDIDDAMALIRLDHLFLETFEINDVKPLKGDHLSRAIGRIAGKDGRTKFTIENITKTRIVLADSKIHLLGAYQNLRIARSAISSLIMGSPPSKVYGNLRNLASRASERL</sequence>
<dbReference type="CDD" id="cd22392">
    <property type="entry name" value="KH-I_PNO1_rpt2"/>
    <property type="match status" value="1"/>
</dbReference>
<dbReference type="FunFam" id="3.30.1370.10:FF:000048">
    <property type="entry name" value="RNA-binding protein PNO1 isoform X2"/>
    <property type="match status" value="1"/>
</dbReference>
<dbReference type="InterPro" id="IPR055211">
    <property type="entry name" value="KH_PNO1_2nd"/>
</dbReference>
<keyword evidence="3" id="KW-0694">RNA-binding</keyword>
<name>A0A0N4VRC9_ENTVE</name>
<keyword evidence="4" id="KW-0539">Nucleus</keyword>
<accession>A0A0N4VRC9</accession>
<dbReference type="EMBL" id="UXUI01016305">
    <property type="protein sequence ID" value="VDD97974.1"/>
    <property type="molecule type" value="Genomic_DNA"/>
</dbReference>
<dbReference type="InterPro" id="IPR036612">
    <property type="entry name" value="KH_dom_type_1_sf"/>
</dbReference>
<evidence type="ECO:0000256" key="2">
    <source>
        <dbReference type="ARBA" id="ARBA00007515"/>
    </source>
</evidence>
<reference evidence="8 9" key="2">
    <citation type="submission" date="2018-10" db="EMBL/GenBank/DDBJ databases">
        <authorList>
            <consortium name="Pathogen Informatics"/>
        </authorList>
    </citation>
    <scope>NUCLEOTIDE SEQUENCE [LARGE SCALE GENOMIC DNA]</scope>
</reference>
<dbReference type="FunFam" id="3.30.1370.10:FF:000009">
    <property type="entry name" value="RNA-binding protein PNO1"/>
    <property type="match status" value="1"/>
</dbReference>